<name>A0A975CYD7_9SPHN</name>
<reference evidence="2" key="1">
    <citation type="submission" date="2020-07" db="EMBL/GenBank/DDBJ databases">
        <authorList>
            <person name="Camacho E."/>
        </authorList>
    </citation>
    <scope>NUCLEOTIDE SEQUENCE</scope>
    <source>
        <strain evidence="2">MPO218</strain>
    </source>
</reference>
<dbReference type="InterPro" id="IPR018684">
    <property type="entry name" value="DUF2171"/>
</dbReference>
<dbReference type="EMBL" id="CP059319">
    <property type="protein sequence ID" value="QTH19612.1"/>
    <property type="molecule type" value="Genomic_DNA"/>
</dbReference>
<dbReference type="Pfam" id="PF09939">
    <property type="entry name" value="DUF2171"/>
    <property type="match status" value="1"/>
</dbReference>
<feature type="region of interest" description="Disordered" evidence="1">
    <location>
        <begin position="267"/>
        <end position="288"/>
    </location>
</feature>
<protein>
    <submittedName>
        <fullName evidence="2">DUF2171 domain-containing protein</fullName>
    </submittedName>
</protein>
<evidence type="ECO:0000256" key="1">
    <source>
        <dbReference type="SAM" id="MobiDB-lite"/>
    </source>
</evidence>
<feature type="region of interest" description="Disordered" evidence="1">
    <location>
        <begin position="1"/>
        <end position="29"/>
    </location>
</feature>
<proteinExistence type="predicted"/>
<gene>
    <name evidence="2" type="ORF">HRJ34_14635</name>
</gene>
<dbReference type="Proteomes" id="UP000664914">
    <property type="component" value="Chromosome"/>
</dbReference>
<reference evidence="2" key="2">
    <citation type="submission" date="2021-04" db="EMBL/GenBank/DDBJ databases">
        <title>Isolation and genomic analysis of the ibuprofen-degrading bacterium Sphingomonas strain MPO218.</title>
        <authorList>
            <person name="Aulestia M."/>
            <person name="Flores A."/>
            <person name="Mangas E.L."/>
            <person name="Perez-Pulido A.J."/>
            <person name="Santero E."/>
            <person name="Camacho E.M."/>
        </authorList>
    </citation>
    <scope>NUCLEOTIDE SEQUENCE</scope>
    <source>
        <strain evidence="2">MPO218</strain>
    </source>
</reference>
<dbReference type="RefSeq" id="WP_208631594.1">
    <property type="nucleotide sequence ID" value="NZ_CP059319.1"/>
</dbReference>
<organism evidence="2 3">
    <name type="scientific">Rhizorhabdus wittichii</name>
    <dbReference type="NCBI Taxonomy" id="160791"/>
    <lineage>
        <taxon>Bacteria</taxon>
        <taxon>Pseudomonadati</taxon>
        <taxon>Pseudomonadota</taxon>
        <taxon>Alphaproteobacteria</taxon>
        <taxon>Sphingomonadales</taxon>
        <taxon>Sphingomonadaceae</taxon>
        <taxon>Rhizorhabdus</taxon>
    </lineage>
</organism>
<dbReference type="InterPro" id="IPR047800">
    <property type="entry name" value="SWFGD_dom"/>
</dbReference>
<sequence>MGYERSTGRYYRDEGDRRYGLPDRGDDRDRAYRDYRARSWDHGQPRDYDEDRGFLDRAGDELRSWFGDEEAERRRRWDERLRQRDHDRRYGDADAYDGGRYAGARAGDLRGPDAGGGFYNPSGADYGVGRGAGATSTWGLGGGAAHDGWGLDPNYRAWRRRQLAELDRDYEDYRRENEARFHNDFGSWRSNRQSQRASLGHVQEHQEVVGADGAHIGTVDHVRGDRILLTKGDRDAGGHHHSVPCAWIAEVSDKVTLNRTAAQAQAAWKDEERSEGPHYLNRAFPGTY</sequence>
<evidence type="ECO:0000313" key="2">
    <source>
        <dbReference type="EMBL" id="QTH19612.1"/>
    </source>
</evidence>
<dbReference type="AlphaFoldDB" id="A0A975CYD7"/>
<accession>A0A975CYD7</accession>
<evidence type="ECO:0000313" key="3">
    <source>
        <dbReference type="Proteomes" id="UP000664914"/>
    </source>
</evidence>
<dbReference type="NCBIfam" id="NF033157">
    <property type="entry name" value="SWFGD_domain"/>
    <property type="match status" value="1"/>
</dbReference>